<feature type="compositionally biased region" description="Low complexity" evidence="3">
    <location>
        <begin position="230"/>
        <end position="243"/>
    </location>
</feature>
<keyword evidence="1" id="KW-0805">Transcription regulation</keyword>
<keyword evidence="6" id="KW-1185">Reference proteome</keyword>
<feature type="region of interest" description="Disordered" evidence="3">
    <location>
        <begin position="191"/>
        <end position="263"/>
    </location>
</feature>
<reference evidence="5 6" key="1">
    <citation type="submission" date="2024-06" db="EMBL/GenBank/DDBJ databases">
        <title>The Natural Products Discovery Center: Release of the First 8490 Sequenced Strains for Exploring Actinobacteria Biosynthetic Diversity.</title>
        <authorList>
            <person name="Kalkreuter E."/>
            <person name="Kautsar S.A."/>
            <person name="Yang D."/>
            <person name="Bader C.D."/>
            <person name="Teijaro C.N."/>
            <person name="Fluegel L."/>
            <person name="Davis C.M."/>
            <person name="Simpson J.R."/>
            <person name="Lauterbach L."/>
            <person name="Steele A.D."/>
            <person name="Gui C."/>
            <person name="Meng S."/>
            <person name="Li G."/>
            <person name="Viehrig K."/>
            <person name="Ye F."/>
            <person name="Su P."/>
            <person name="Kiefer A.F."/>
            <person name="Nichols A."/>
            <person name="Cepeda A.J."/>
            <person name="Yan W."/>
            <person name="Fan B."/>
            <person name="Jiang Y."/>
            <person name="Adhikari A."/>
            <person name="Zheng C.-J."/>
            <person name="Schuster L."/>
            <person name="Cowan T.M."/>
            <person name="Smanski M.J."/>
            <person name="Chevrette M.G."/>
            <person name="De Carvalho L.P.S."/>
            <person name="Shen B."/>
        </authorList>
    </citation>
    <scope>NUCLEOTIDE SEQUENCE [LARGE SCALE GENOMIC DNA]</scope>
    <source>
        <strain evidence="5 6">NPDC047833</strain>
    </source>
</reference>
<dbReference type="Gene3D" id="1.10.10.1320">
    <property type="entry name" value="Anti-sigma factor, zinc-finger domain"/>
    <property type="match status" value="1"/>
</dbReference>
<proteinExistence type="predicted"/>
<sequence>MTATTDSAGHPEVTEISDLTEGLLSPSRTSDVRRHLDGCDLCADVYASLEEIRGILGTLPGPPRMPADVAGRIDAALAAEALLDATAPDGPPSDVAPKPAPEPLPDVTPTPEPESASSAPAPLSVPRVSRETSPAAPAALPGQAGDRPAGRPRAATGPGRGGSLRRTRRRTAVLGAVFTAAALGLGTLLMQTLGGDPDSPPVGHRDSADSFSGAKLKGKVADLLAQSPVKESPGGKSEGSKPSFDTRSTPQSPPTNAPLREATVQVPECIQRGIGARTPLAAEEGSYEGKRAYLVVVPHDSDAGQVSAYIVDATCVGKSSSSAGKVLLTHSYPQG</sequence>
<keyword evidence="4" id="KW-0472">Membrane</keyword>
<dbReference type="RefSeq" id="WP_359777598.1">
    <property type="nucleotide sequence ID" value="NZ_JBEYRR010000004.1"/>
</dbReference>
<keyword evidence="2" id="KW-0804">Transcription</keyword>
<feature type="region of interest" description="Disordered" evidence="3">
    <location>
        <begin position="1"/>
        <end position="32"/>
    </location>
</feature>
<evidence type="ECO:0000256" key="1">
    <source>
        <dbReference type="ARBA" id="ARBA00023015"/>
    </source>
</evidence>
<dbReference type="Proteomes" id="UP001553843">
    <property type="component" value="Unassembled WGS sequence"/>
</dbReference>
<feature type="compositionally biased region" description="Low complexity" evidence="3">
    <location>
        <begin position="134"/>
        <end position="157"/>
    </location>
</feature>
<evidence type="ECO:0000256" key="4">
    <source>
        <dbReference type="SAM" id="Phobius"/>
    </source>
</evidence>
<evidence type="ECO:0000313" key="6">
    <source>
        <dbReference type="Proteomes" id="UP001553843"/>
    </source>
</evidence>
<feature type="transmembrane region" description="Helical" evidence="4">
    <location>
        <begin position="172"/>
        <end position="190"/>
    </location>
</feature>
<evidence type="ECO:0000256" key="3">
    <source>
        <dbReference type="SAM" id="MobiDB-lite"/>
    </source>
</evidence>
<evidence type="ECO:0008006" key="7">
    <source>
        <dbReference type="Google" id="ProtNLM"/>
    </source>
</evidence>
<protein>
    <recommendedName>
        <fullName evidence="7">Zinc finger protein</fullName>
    </recommendedName>
</protein>
<name>A0ABV3LSZ0_9ACTN</name>
<evidence type="ECO:0000256" key="2">
    <source>
        <dbReference type="ARBA" id="ARBA00023163"/>
    </source>
</evidence>
<comment type="caution">
    <text evidence="5">The sequence shown here is derived from an EMBL/GenBank/DDBJ whole genome shotgun (WGS) entry which is preliminary data.</text>
</comment>
<feature type="compositionally biased region" description="Pro residues" evidence="3">
    <location>
        <begin position="98"/>
        <end position="112"/>
    </location>
</feature>
<dbReference type="InterPro" id="IPR041916">
    <property type="entry name" value="Anti_sigma_zinc_sf"/>
</dbReference>
<feature type="compositionally biased region" description="Low complexity" evidence="3">
    <location>
        <begin position="113"/>
        <end position="122"/>
    </location>
</feature>
<keyword evidence="4" id="KW-1133">Transmembrane helix</keyword>
<keyword evidence="4" id="KW-0812">Transmembrane</keyword>
<evidence type="ECO:0000313" key="5">
    <source>
        <dbReference type="EMBL" id="MEW2362570.1"/>
    </source>
</evidence>
<feature type="region of interest" description="Disordered" evidence="3">
    <location>
        <begin position="85"/>
        <end position="169"/>
    </location>
</feature>
<accession>A0ABV3LSZ0</accession>
<dbReference type="EMBL" id="JBEYRS010000004">
    <property type="protein sequence ID" value="MEW2362570.1"/>
    <property type="molecule type" value="Genomic_DNA"/>
</dbReference>
<organism evidence="5 6">
    <name type="scientific">Streptomyces huasconensis</name>
    <dbReference type="NCBI Taxonomy" id="1854574"/>
    <lineage>
        <taxon>Bacteria</taxon>
        <taxon>Bacillati</taxon>
        <taxon>Actinomycetota</taxon>
        <taxon>Actinomycetes</taxon>
        <taxon>Kitasatosporales</taxon>
        <taxon>Streptomycetaceae</taxon>
        <taxon>Streptomyces</taxon>
    </lineage>
</organism>
<gene>
    <name evidence="5" type="ORF">AB0887_11510</name>
</gene>